<dbReference type="EMBL" id="CP134187">
    <property type="protein sequence ID" value="WPB01963.1"/>
    <property type="molecule type" value="Genomic_DNA"/>
</dbReference>
<dbReference type="PANTHER" id="PTHR10828">
    <property type="entry name" value="M-PHASE INDUCER PHOSPHATASE DUAL SPECIFICITY PHOSPHATASE CDC25"/>
    <property type="match status" value="1"/>
</dbReference>
<evidence type="ECO:0000313" key="5">
    <source>
        <dbReference type="Proteomes" id="UP000230605"/>
    </source>
</evidence>
<feature type="domain" description="Rhodanese" evidence="2">
    <location>
        <begin position="36"/>
        <end position="137"/>
    </location>
</feature>
<dbReference type="GO" id="GO:0005634">
    <property type="term" value="C:nucleus"/>
    <property type="evidence" value="ECO:0007669"/>
    <property type="project" value="TreeGrafter"/>
</dbReference>
<dbReference type="GO" id="GO:0004725">
    <property type="term" value="F:protein tyrosine phosphatase activity"/>
    <property type="evidence" value="ECO:0007669"/>
    <property type="project" value="TreeGrafter"/>
</dbReference>
<reference evidence="4 6" key="2">
    <citation type="submission" date="2023-09" db="EMBL/GenBank/DDBJ databases">
        <title>Complete-Gapless Cercospora beticola genome.</title>
        <authorList>
            <person name="Wyatt N.A."/>
            <person name="Spanner R.E."/>
            <person name="Bolton M.D."/>
        </authorList>
    </citation>
    <scope>NUCLEOTIDE SEQUENCE [LARGE SCALE GENOMIC DNA]</scope>
    <source>
        <strain evidence="4">Cb09-40</strain>
    </source>
</reference>
<accession>A0A2G5HK84</accession>
<dbReference type="Proteomes" id="UP000230605">
    <property type="component" value="Chromosome 4"/>
</dbReference>
<evidence type="ECO:0000313" key="6">
    <source>
        <dbReference type="Proteomes" id="UP001302367"/>
    </source>
</evidence>
<dbReference type="SUPFAM" id="SSF52821">
    <property type="entry name" value="Rhodanese/Cell cycle control phosphatase"/>
    <property type="match status" value="1"/>
</dbReference>
<dbReference type="Gene3D" id="3.40.250.10">
    <property type="entry name" value="Rhodanese-like domain"/>
    <property type="match status" value="1"/>
</dbReference>
<feature type="compositionally biased region" description="Low complexity" evidence="1">
    <location>
        <begin position="161"/>
        <end position="172"/>
    </location>
</feature>
<protein>
    <recommendedName>
        <fullName evidence="2">Rhodanese domain-containing protein</fullName>
    </recommendedName>
</protein>
<dbReference type="OrthoDB" id="8300214at2759"/>
<evidence type="ECO:0000313" key="4">
    <source>
        <dbReference type="EMBL" id="WPB01963.1"/>
    </source>
</evidence>
<organism evidence="3 5">
    <name type="scientific">Cercospora beticola</name>
    <name type="common">Sugarbeet leaf spot fungus</name>
    <dbReference type="NCBI Taxonomy" id="122368"/>
    <lineage>
        <taxon>Eukaryota</taxon>
        <taxon>Fungi</taxon>
        <taxon>Dikarya</taxon>
        <taxon>Ascomycota</taxon>
        <taxon>Pezizomycotina</taxon>
        <taxon>Dothideomycetes</taxon>
        <taxon>Dothideomycetidae</taxon>
        <taxon>Mycosphaerellales</taxon>
        <taxon>Mycosphaerellaceae</taxon>
        <taxon>Cercospora</taxon>
    </lineage>
</organism>
<dbReference type="EMBL" id="LKMD01000105">
    <property type="protein sequence ID" value="PIA92632.1"/>
    <property type="molecule type" value="Genomic_DNA"/>
</dbReference>
<sequence>MASEAQPWHAAFPAPKPEFTAEVMPRNRAFMILSMRIASMVIIDVRRTDYEGGCIRGSLNIPAHGFWWNRGMLYELCYKAGIEWVVFYCGSSNGRGPRCASWFLQHVRETAEDKDMNVMVLEGGIKGWVKAGPQFIQFMDGYKEEYWKELFEEEEKKKSAESSNKAASEGSKVASAVGEGDVLK</sequence>
<dbReference type="GO" id="GO:0005737">
    <property type="term" value="C:cytoplasm"/>
    <property type="evidence" value="ECO:0007669"/>
    <property type="project" value="TreeGrafter"/>
</dbReference>
<dbReference type="InterPro" id="IPR001763">
    <property type="entry name" value="Rhodanese-like_dom"/>
</dbReference>
<reference evidence="3 5" key="1">
    <citation type="submission" date="2015-10" db="EMBL/GenBank/DDBJ databases">
        <title>The cercosporin biosynthetic gene cluster was horizontally transferred to several fungal lineages and shown to be expanded in Cercospora beticola based on microsynteny with recipient genomes.</title>
        <authorList>
            <person name="De Jonge R."/>
            <person name="Ebert M.K."/>
            <person name="Suttle J.C."/>
            <person name="Jurick Ii W.M."/>
            <person name="Secor G.A."/>
            <person name="Thomma B.P."/>
            <person name="Van De Peer Y."/>
            <person name="Bolton M.D."/>
        </authorList>
    </citation>
    <scope>NUCLEOTIDE SEQUENCE [LARGE SCALE GENOMIC DNA]</scope>
    <source>
        <strain evidence="3 5">09-40</strain>
    </source>
</reference>
<name>A0A2G5HK84_CERBT</name>
<dbReference type="PROSITE" id="PS50206">
    <property type="entry name" value="RHODANESE_3"/>
    <property type="match status" value="1"/>
</dbReference>
<dbReference type="AlphaFoldDB" id="A0A2G5HK84"/>
<dbReference type="InterPro" id="IPR036873">
    <property type="entry name" value="Rhodanese-like_dom_sf"/>
</dbReference>
<dbReference type="SMART" id="SM00450">
    <property type="entry name" value="RHOD"/>
    <property type="match status" value="1"/>
</dbReference>
<dbReference type="Pfam" id="PF00581">
    <property type="entry name" value="Rhodanese"/>
    <property type="match status" value="1"/>
</dbReference>
<dbReference type="PANTHER" id="PTHR10828:SF50">
    <property type="entry name" value="REDUCTASE (ARC2), PUTATIVE (AFU_ORTHOLOGUE AFUA_6G13400)-RELATED"/>
    <property type="match status" value="1"/>
</dbReference>
<feature type="region of interest" description="Disordered" evidence="1">
    <location>
        <begin position="158"/>
        <end position="184"/>
    </location>
</feature>
<evidence type="ECO:0000259" key="2">
    <source>
        <dbReference type="PROSITE" id="PS50206"/>
    </source>
</evidence>
<proteinExistence type="predicted"/>
<evidence type="ECO:0000256" key="1">
    <source>
        <dbReference type="SAM" id="MobiDB-lite"/>
    </source>
</evidence>
<gene>
    <name evidence="3" type="ORF">CB0940_04701</name>
    <name evidence="4" type="ORF">RHO25_006597</name>
</gene>
<evidence type="ECO:0000313" key="3">
    <source>
        <dbReference type="EMBL" id="PIA92632.1"/>
    </source>
</evidence>
<dbReference type="Proteomes" id="UP001302367">
    <property type="component" value="Chromosome 4"/>
</dbReference>
<keyword evidence="6" id="KW-1185">Reference proteome</keyword>